<sequence length="177" mass="20289">MFENNIQVAGVPEVTESLFLARQAALKKNKSNEGPMLYSCGLRGKGYRSSKANEKDYESEESDVEVDGEEESVADMDVNDEDSDGNEDDNMLVDVDRSCCFMCDLKHKTVERCMVHMHKQHGFFIADVENSSLEAVRKHMVRKNLWLTWMSMMKTLMAMKMIICWLMWIDLVALCAI</sequence>
<name>A0AAD8GS85_9APIA</name>
<dbReference type="InterPro" id="IPR040025">
    <property type="entry name" value="Znf622/Rei1/Reh1"/>
</dbReference>
<dbReference type="EMBL" id="JAUIZM010000013">
    <property type="protein sequence ID" value="KAK1353245.1"/>
    <property type="molecule type" value="Genomic_DNA"/>
</dbReference>
<protein>
    <submittedName>
        <fullName evidence="3">Uncharacterized protein</fullName>
    </submittedName>
</protein>
<evidence type="ECO:0000256" key="2">
    <source>
        <dbReference type="SAM" id="Phobius"/>
    </source>
</evidence>
<dbReference type="Proteomes" id="UP001237642">
    <property type="component" value="Unassembled WGS sequence"/>
</dbReference>
<accession>A0AAD8GS85</accession>
<keyword evidence="4" id="KW-1185">Reference proteome</keyword>
<feature type="region of interest" description="Disordered" evidence="1">
    <location>
        <begin position="43"/>
        <end position="87"/>
    </location>
</feature>
<reference evidence="3" key="2">
    <citation type="submission" date="2023-05" db="EMBL/GenBank/DDBJ databases">
        <authorList>
            <person name="Schelkunov M.I."/>
        </authorList>
    </citation>
    <scope>NUCLEOTIDE SEQUENCE</scope>
    <source>
        <strain evidence="3">Hsosn_3</strain>
        <tissue evidence="3">Leaf</tissue>
    </source>
</reference>
<dbReference type="PANTHER" id="PTHR13182:SF8">
    <property type="entry name" value="CYTOPLASMIC 60S SUBUNIT BIOGENESIS FACTOR ZNF622"/>
    <property type="match status" value="1"/>
</dbReference>
<dbReference type="GO" id="GO:0030687">
    <property type="term" value="C:preribosome, large subunit precursor"/>
    <property type="evidence" value="ECO:0007669"/>
    <property type="project" value="TreeGrafter"/>
</dbReference>
<reference evidence="3" key="1">
    <citation type="submission" date="2023-02" db="EMBL/GenBank/DDBJ databases">
        <title>Genome of toxic invasive species Heracleum sosnowskyi carries increased number of genes despite the absence of recent whole-genome duplications.</title>
        <authorList>
            <person name="Schelkunov M."/>
            <person name="Shtratnikova V."/>
            <person name="Makarenko M."/>
            <person name="Klepikova A."/>
            <person name="Omelchenko D."/>
            <person name="Novikova G."/>
            <person name="Obukhova E."/>
            <person name="Bogdanov V."/>
            <person name="Penin A."/>
            <person name="Logacheva M."/>
        </authorList>
    </citation>
    <scope>NUCLEOTIDE SEQUENCE</scope>
    <source>
        <strain evidence="3">Hsosn_3</strain>
        <tissue evidence="3">Leaf</tissue>
    </source>
</reference>
<dbReference type="AlphaFoldDB" id="A0AAD8GS85"/>
<gene>
    <name evidence="3" type="ORF">POM88_052380</name>
</gene>
<feature type="compositionally biased region" description="Acidic residues" evidence="1">
    <location>
        <begin position="57"/>
        <end position="87"/>
    </location>
</feature>
<keyword evidence="2" id="KW-1133">Transmembrane helix</keyword>
<evidence type="ECO:0000313" key="3">
    <source>
        <dbReference type="EMBL" id="KAK1353245.1"/>
    </source>
</evidence>
<proteinExistence type="predicted"/>
<feature type="transmembrane region" description="Helical" evidence="2">
    <location>
        <begin position="146"/>
        <end position="168"/>
    </location>
</feature>
<evidence type="ECO:0000313" key="4">
    <source>
        <dbReference type="Proteomes" id="UP001237642"/>
    </source>
</evidence>
<keyword evidence="2" id="KW-0812">Transmembrane</keyword>
<comment type="caution">
    <text evidence="3">The sequence shown here is derived from an EMBL/GenBank/DDBJ whole genome shotgun (WGS) entry which is preliminary data.</text>
</comment>
<keyword evidence="2" id="KW-0472">Membrane</keyword>
<evidence type="ECO:0000256" key="1">
    <source>
        <dbReference type="SAM" id="MobiDB-lite"/>
    </source>
</evidence>
<dbReference type="PANTHER" id="PTHR13182">
    <property type="entry name" value="ZINC FINGER PROTEIN 622"/>
    <property type="match status" value="1"/>
</dbReference>
<dbReference type="GO" id="GO:0042273">
    <property type="term" value="P:ribosomal large subunit biogenesis"/>
    <property type="evidence" value="ECO:0007669"/>
    <property type="project" value="TreeGrafter"/>
</dbReference>
<dbReference type="SUPFAM" id="SSF57667">
    <property type="entry name" value="beta-beta-alpha zinc fingers"/>
    <property type="match status" value="1"/>
</dbReference>
<organism evidence="3 4">
    <name type="scientific">Heracleum sosnowskyi</name>
    <dbReference type="NCBI Taxonomy" id="360622"/>
    <lineage>
        <taxon>Eukaryota</taxon>
        <taxon>Viridiplantae</taxon>
        <taxon>Streptophyta</taxon>
        <taxon>Embryophyta</taxon>
        <taxon>Tracheophyta</taxon>
        <taxon>Spermatophyta</taxon>
        <taxon>Magnoliopsida</taxon>
        <taxon>eudicotyledons</taxon>
        <taxon>Gunneridae</taxon>
        <taxon>Pentapetalae</taxon>
        <taxon>asterids</taxon>
        <taxon>campanulids</taxon>
        <taxon>Apiales</taxon>
        <taxon>Apiaceae</taxon>
        <taxon>Apioideae</taxon>
        <taxon>apioid superclade</taxon>
        <taxon>Tordylieae</taxon>
        <taxon>Tordyliinae</taxon>
        <taxon>Heracleum</taxon>
    </lineage>
</organism>
<dbReference type="InterPro" id="IPR036236">
    <property type="entry name" value="Znf_C2H2_sf"/>
</dbReference>